<dbReference type="HOGENOM" id="CLU_095575_0_0_2"/>
<reference evidence="1 2" key="2">
    <citation type="journal article" date="2011" name="Stand. Genomic Sci.">
        <title>Complete genome sequence of Staphylothermus hellenicus P8.</title>
        <authorList>
            <person name="Anderson I."/>
            <person name="Wirth R."/>
            <person name="Lucas S."/>
            <person name="Copeland A."/>
            <person name="Lapidus A."/>
            <person name="Cheng J.F."/>
            <person name="Goodwin L."/>
            <person name="Pitluck S."/>
            <person name="Davenport K."/>
            <person name="Detter J.C."/>
            <person name="Han C."/>
            <person name="Tapia R."/>
            <person name="Land M."/>
            <person name="Hauser L."/>
            <person name="Pati A."/>
            <person name="Mikhailova N."/>
            <person name="Woyke T."/>
            <person name="Klenk H.P."/>
            <person name="Kyrpides N."/>
            <person name="Ivanova N."/>
        </authorList>
    </citation>
    <scope>NUCLEOTIDE SEQUENCE [LARGE SCALE GENOMIC DNA]</scope>
    <source>
        <strain evidence="2">DSM 12710 / JCM 10830 / BK20S6-10-b1 / P8</strain>
    </source>
</reference>
<dbReference type="KEGG" id="shc:Shell_1224"/>
<dbReference type="GeneID" id="9234513"/>
<sequence>MDGEVHRIENKSIDEFLSYILCFPKTSCSLYEKRLLILKKSGFDYVVETGKNILGYRAIGKGYSSIIVLAHNKFYGYGALKIRRLDSRRSSLGYEGMILDYLDKTLLAPQLYLWSDEFIFMEYLDPQKCIGIDKIITQNLVRKDKKRIMKLLKKVILALYLIDKLNIDHGELNRPYDHLYICEDKYVKIIDWESSSYRKPHNLTMFMSFLLYRYNRREELMSLLGLNRDQIVKLLKNYKKTLSIKDVYLLIKSLEQP</sequence>
<evidence type="ECO:0000313" key="1">
    <source>
        <dbReference type="EMBL" id="ADI32323.1"/>
    </source>
</evidence>
<dbReference type="InterPro" id="IPR011009">
    <property type="entry name" value="Kinase-like_dom_sf"/>
</dbReference>
<accession>D7D977</accession>
<evidence type="ECO:0000313" key="2">
    <source>
        <dbReference type="Proteomes" id="UP000002573"/>
    </source>
</evidence>
<protein>
    <submittedName>
        <fullName evidence="1">Ser/Thr protein kinase-like protein</fullName>
    </submittedName>
</protein>
<dbReference type="AlphaFoldDB" id="D7D977"/>
<keyword evidence="1" id="KW-0808">Transferase</keyword>
<dbReference type="GO" id="GO:0016301">
    <property type="term" value="F:kinase activity"/>
    <property type="evidence" value="ECO:0007669"/>
    <property type="project" value="UniProtKB-KW"/>
</dbReference>
<proteinExistence type="predicted"/>
<dbReference type="OrthoDB" id="86092at2157"/>
<dbReference type="eggNOG" id="arCOG01182">
    <property type="taxonomic scope" value="Archaea"/>
</dbReference>
<gene>
    <name evidence="1" type="ordered locus">Shell_1224</name>
</gene>
<dbReference type="EMBL" id="CP002051">
    <property type="protein sequence ID" value="ADI32323.1"/>
    <property type="molecule type" value="Genomic_DNA"/>
</dbReference>
<dbReference type="STRING" id="591019.Shell_1224"/>
<keyword evidence="1" id="KW-0418">Kinase</keyword>
<dbReference type="SUPFAM" id="SSF56112">
    <property type="entry name" value="Protein kinase-like (PK-like)"/>
    <property type="match status" value="1"/>
</dbReference>
<dbReference type="Proteomes" id="UP000002573">
    <property type="component" value="Chromosome"/>
</dbReference>
<organism evidence="1 2">
    <name type="scientific">Staphylothermus hellenicus (strain DSM 12710 / JCM 10830 / BK20S6-10-b1 / P8)</name>
    <dbReference type="NCBI Taxonomy" id="591019"/>
    <lineage>
        <taxon>Archaea</taxon>
        <taxon>Thermoproteota</taxon>
        <taxon>Thermoprotei</taxon>
        <taxon>Desulfurococcales</taxon>
        <taxon>Desulfurococcaceae</taxon>
        <taxon>Staphylothermus</taxon>
    </lineage>
</organism>
<dbReference type="RefSeq" id="WP_013143521.1">
    <property type="nucleotide sequence ID" value="NC_014205.1"/>
</dbReference>
<reference evidence="2" key="1">
    <citation type="submission" date="2010-05" db="EMBL/GenBank/DDBJ databases">
        <title>Complete sequence of Staphylothermus hellenicus DSM 12710.</title>
        <authorList>
            <consortium name="US DOE Joint Genome Institute"/>
            <person name="Lucas S."/>
            <person name="Copeland A."/>
            <person name="Lapidus A."/>
            <person name="Cheng J.-F."/>
            <person name="Bruce D."/>
            <person name="Goodwin L."/>
            <person name="Pitluck S."/>
            <person name="Davenport K."/>
            <person name="Detter J.C."/>
            <person name="Han C."/>
            <person name="Tapia R."/>
            <person name="Larimer F."/>
            <person name="Land M."/>
            <person name="Hauser L."/>
            <person name="Kyrpides N."/>
            <person name="Mikhailova N."/>
            <person name="Anderson I.J."/>
            <person name="Woyke T."/>
        </authorList>
    </citation>
    <scope>NUCLEOTIDE SEQUENCE [LARGE SCALE GENOMIC DNA]</scope>
    <source>
        <strain evidence="2">DSM 12710 / JCM 10830 / BK20S6-10-b1 / P8</strain>
    </source>
</reference>
<name>D7D977_STAHD</name>
<keyword evidence="2" id="KW-1185">Reference proteome</keyword>